<feature type="compositionally biased region" description="Polar residues" evidence="1">
    <location>
        <begin position="1"/>
        <end position="11"/>
    </location>
</feature>
<dbReference type="AlphaFoldDB" id="J9F100"/>
<feature type="region of interest" description="Disordered" evidence="1">
    <location>
        <begin position="1"/>
        <end position="30"/>
    </location>
</feature>
<feature type="non-terminal residue" evidence="2">
    <location>
        <position position="1"/>
    </location>
</feature>
<gene>
    <name evidence="2" type="ORF">WUBG_08067</name>
</gene>
<protein>
    <submittedName>
        <fullName evidence="2">Uncharacterized protein</fullName>
    </submittedName>
</protein>
<comment type="caution">
    <text evidence="2">The sequence shown here is derived from an EMBL/GenBank/DDBJ whole genome shotgun (WGS) entry which is preliminary data.</text>
</comment>
<evidence type="ECO:0000313" key="3">
    <source>
        <dbReference type="Proteomes" id="UP000004810"/>
    </source>
</evidence>
<dbReference type="Proteomes" id="UP000004810">
    <property type="component" value="Unassembled WGS sequence"/>
</dbReference>
<proteinExistence type="predicted"/>
<reference evidence="3" key="1">
    <citation type="submission" date="2012-08" db="EMBL/GenBank/DDBJ databases">
        <title>The Genome Sequence of Wuchereria bancrofti.</title>
        <authorList>
            <person name="Nutman T.B."/>
            <person name="Fink D.L."/>
            <person name="Russ C."/>
            <person name="Young S."/>
            <person name="Zeng Q."/>
            <person name="Koehrsen M."/>
            <person name="Alvarado L."/>
            <person name="Berlin A."/>
            <person name="Chapman S.B."/>
            <person name="Chen Z."/>
            <person name="Freedman E."/>
            <person name="Gellesch M."/>
            <person name="Goldberg J."/>
            <person name="Griggs A."/>
            <person name="Gujja S."/>
            <person name="Heilman E.R."/>
            <person name="Heiman D."/>
            <person name="Hepburn T."/>
            <person name="Howarth C."/>
            <person name="Jen D."/>
            <person name="Larson L."/>
            <person name="Lewis B."/>
            <person name="Mehta T."/>
            <person name="Park D."/>
            <person name="Pearson M."/>
            <person name="Roberts A."/>
            <person name="Saif S."/>
            <person name="Shea T."/>
            <person name="Shenoy N."/>
            <person name="Sisk P."/>
            <person name="Stolte C."/>
            <person name="Sykes S."/>
            <person name="Walk T."/>
            <person name="White J."/>
            <person name="Yandava C."/>
            <person name="Haas B."/>
            <person name="Henn M.R."/>
            <person name="Nusbaum C."/>
            <person name="Birren B."/>
        </authorList>
    </citation>
    <scope>NUCLEOTIDE SEQUENCE [LARGE SCALE GENOMIC DNA]</scope>
    <source>
        <strain evidence="3">NA</strain>
    </source>
</reference>
<evidence type="ECO:0000256" key="1">
    <source>
        <dbReference type="SAM" id="MobiDB-lite"/>
    </source>
</evidence>
<dbReference type="EMBL" id="ADBV01003992">
    <property type="protein sequence ID" value="EJW81024.1"/>
    <property type="molecule type" value="Genomic_DNA"/>
</dbReference>
<sequence length="70" mass="8169">KVQLTSRAGESQQEERRRNEEEEETKAVSGRIRPGRLTALASRKKPTVTPFFKCKEKFNLLYYLPFHASE</sequence>
<evidence type="ECO:0000313" key="2">
    <source>
        <dbReference type="EMBL" id="EJW81024.1"/>
    </source>
</evidence>
<accession>J9F100</accession>
<name>J9F100_WUCBA</name>
<organism evidence="2 3">
    <name type="scientific">Wuchereria bancrofti</name>
    <dbReference type="NCBI Taxonomy" id="6293"/>
    <lineage>
        <taxon>Eukaryota</taxon>
        <taxon>Metazoa</taxon>
        <taxon>Ecdysozoa</taxon>
        <taxon>Nematoda</taxon>
        <taxon>Chromadorea</taxon>
        <taxon>Rhabditida</taxon>
        <taxon>Spirurina</taxon>
        <taxon>Spiruromorpha</taxon>
        <taxon>Filarioidea</taxon>
        <taxon>Onchocercidae</taxon>
        <taxon>Wuchereria</taxon>
    </lineage>
</organism>